<reference evidence="2" key="1">
    <citation type="submission" date="2017-02" db="UniProtKB">
        <authorList>
            <consortium name="WormBaseParasite"/>
        </authorList>
    </citation>
    <scope>IDENTIFICATION</scope>
</reference>
<keyword evidence="1" id="KW-1133">Transmembrane helix</keyword>
<name>A0A0R3Q8Q4_9BILA</name>
<dbReference type="WBParaSite" id="BTMF_0000271201-mRNA-1">
    <property type="protein sequence ID" value="BTMF_0000271201-mRNA-1"/>
    <property type="gene ID" value="BTMF_0000271201"/>
</dbReference>
<proteinExistence type="predicted"/>
<feature type="transmembrane region" description="Helical" evidence="1">
    <location>
        <begin position="6"/>
        <end position="28"/>
    </location>
</feature>
<keyword evidence="1" id="KW-0812">Transmembrane</keyword>
<organism evidence="2">
    <name type="scientific">Brugia timori</name>
    <dbReference type="NCBI Taxonomy" id="42155"/>
    <lineage>
        <taxon>Eukaryota</taxon>
        <taxon>Metazoa</taxon>
        <taxon>Ecdysozoa</taxon>
        <taxon>Nematoda</taxon>
        <taxon>Chromadorea</taxon>
        <taxon>Rhabditida</taxon>
        <taxon>Spirurina</taxon>
        <taxon>Spiruromorpha</taxon>
        <taxon>Filarioidea</taxon>
        <taxon>Onchocercidae</taxon>
        <taxon>Brugia</taxon>
    </lineage>
</organism>
<evidence type="ECO:0000313" key="2">
    <source>
        <dbReference type="WBParaSite" id="BTMF_0000271201-mRNA-1"/>
    </source>
</evidence>
<protein>
    <submittedName>
        <fullName evidence="2">Secreted protein</fullName>
    </submittedName>
</protein>
<evidence type="ECO:0000256" key="1">
    <source>
        <dbReference type="SAM" id="Phobius"/>
    </source>
</evidence>
<keyword evidence="1" id="KW-0472">Membrane</keyword>
<feature type="transmembrane region" description="Helical" evidence="1">
    <location>
        <begin position="40"/>
        <end position="60"/>
    </location>
</feature>
<dbReference type="AlphaFoldDB" id="A0A0R3Q8Q4"/>
<sequence>VLFFLNFEAVFHSIFFFLYLCKIFSSIANGKECYAKDVSLLTFHYQMVYVLKKLFFFILLEVSHAK</sequence>
<accession>A0A0R3Q8Q4</accession>